<dbReference type="Proteomes" id="UP000694941">
    <property type="component" value="Unplaced"/>
</dbReference>
<dbReference type="GeneID" id="111083190"/>
<feature type="coiled-coil region" evidence="1">
    <location>
        <begin position="213"/>
        <end position="255"/>
    </location>
</feature>
<gene>
    <name evidence="4" type="primary">LOC111083190</name>
</gene>
<evidence type="ECO:0000313" key="3">
    <source>
        <dbReference type="Proteomes" id="UP000694941"/>
    </source>
</evidence>
<reference evidence="4" key="1">
    <citation type="submission" date="2025-08" db="UniProtKB">
        <authorList>
            <consortium name="RefSeq"/>
        </authorList>
    </citation>
    <scope>IDENTIFICATION</scope>
    <source>
        <tissue evidence="4">Muscle</tissue>
    </source>
</reference>
<feature type="region of interest" description="Disordered" evidence="2">
    <location>
        <begin position="76"/>
        <end position="108"/>
    </location>
</feature>
<organism evidence="3 4">
    <name type="scientific">Limulus polyphemus</name>
    <name type="common">Atlantic horseshoe crab</name>
    <dbReference type="NCBI Taxonomy" id="6850"/>
    <lineage>
        <taxon>Eukaryota</taxon>
        <taxon>Metazoa</taxon>
        <taxon>Ecdysozoa</taxon>
        <taxon>Arthropoda</taxon>
        <taxon>Chelicerata</taxon>
        <taxon>Merostomata</taxon>
        <taxon>Xiphosura</taxon>
        <taxon>Limulidae</taxon>
        <taxon>Limulus</taxon>
    </lineage>
</organism>
<name>A0ABM1RV08_LIMPO</name>
<accession>A0ABM1RV08</accession>
<feature type="compositionally biased region" description="Polar residues" evidence="2">
    <location>
        <begin position="81"/>
        <end position="97"/>
    </location>
</feature>
<evidence type="ECO:0000256" key="2">
    <source>
        <dbReference type="SAM" id="MobiDB-lite"/>
    </source>
</evidence>
<keyword evidence="3" id="KW-1185">Reference proteome</keyword>
<feature type="coiled-coil region" evidence="1">
    <location>
        <begin position="140"/>
        <end position="167"/>
    </location>
</feature>
<dbReference type="RefSeq" id="XP_022235213.1">
    <property type="nucleotide sequence ID" value="XM_022379505.1"/>
</dbReference>
<evidence type="ECO:0000256" key="1">
    <source>
        <dbReference type="SAM" id="Coils"/>
    </source>
</evidence>
<keyword evidence="1" id="KW-0175">Coiled coil</keyword>
<sequence length="275" mass="32454">MAPGRIWVRPRTHIYCDNYNFGSNLYSEALEALNKKYFPHFSSDLVITEKKSKGVVRNGQFLEPPASENDLFFSEDERTGHTSSLQRSSTTIFNQPEVSPLPPYPTSDVSCIEQDVTKRHQMQEKHGKRRQARSFHEVHLRYLEDRHEALQYQFEQEEREREEQERNKRAALPVFLEKDVLQRFPQTNLHNLKITAEEELAEIPNERCNQMKIEQLTKRLEETESKIKTEVARVKKQYQLQVTELEMSLDSANKHNIDLQKTTKKQNLQITVRLK</sequence>
<protein>
    <submittedName>
        <fullName evidence="4">Paramyosin-like</fullName>
    </submittedName>
</protein>
<evidence type="ECO:0000313" key="4">
    <source>
        <dbReference type="RefSeq" id="XP_022235213.1"/>
    </source>
</evidence>
<proteinExistence type="predicted"/>